<feature type="signal peptide" evidence="1">
    <location>
        <begin position="1"/>
        <end position="18"/>
    </location>
</feature>
<protein>
    <submittedName>
        <fullName evidence="2">Uncharacterized protein</fullName>
    </submittedName>
</protein>
<reference evidence="2 3" key="1">
    <citation type="submission" date="2022-05" db="EMBL/GenBank/DDBJ databases">
        <authorList>
            <consortium name="Genoscope - CEA"/>
            <person name="William W."/>
        </authorList>
    </citation>
    <scope>NUCLEOTIDE SEQUENCE [LARGE SCALE GENOMIC DNA]</scope>
</reference>
<accession>A0AAU9VZC0</accession>
<dbReference type="AlphaFoldDB" id="A0AAU9VZC0"/>
<sequence length="218" mass="24992">KTVIFAFIVFCFLHGTTCWPQGLNKEVTNSIQFPRNMTETKSFISQRVKRQVSSDACCVKKTLIHNGRITYQCQSEHPDCFAISDPGSKLFGQCETVRNSKKKTLIFTFAVFCFLYEATCWPQVLNDEVTNYSQPSWNTTETKTTGRSILQRLRRQVSFDSCCVKKRLVYNGRITYQCRSEHPDCFSKSDPTSPLFGLCETVRNNKKVVISCRCAARI</sequence>
<comment type="caution">
    <text evidence="2">The sequence shown here is derived from an EMBL/GenBank/DDBJ whole genome shotgun (WGS) entry which is preliminary data.</text>
</comment>
<evidence type="ECO:0000313" key="3">
    <source>
        <dbReference type="Proteomes" id="UP001159428"/>
    </source>
</evidence>
<dbReference type="EMBL" id="CALNXJ010000004">
    <property type="protein sequence ID" value="CAH3038517.1"/>
    <property type="molecule type" value="Genomic_DNA"/>
</dbReference>
<gene>
    <name evidence="2" type="ORF">PMEA_00021739</name>
</gene>
<dbReference type="Proteomes" id="UP001159428">
    <property type="component" value="Unassembled WGS sequence"/>
</dbReference>
<evidence type="ECO:0000313" key="2">
    <source>
        <dbReference type="EMBL" id="CAH3038517.1"/>
    </source>
</evidence>
<evidence type="ECO:0000256" key="1">
    <source>
        <dbReference type="SAM" id="SignalP"/>
    </source>
</evidence>
<feature type="non-terminal residue" evidence="2">
    <location>
        <position position="1"/>
    </location>
</feature>
<proteinExistence type="predicted"/>
<name>A0AAU9VZC0_9CNID</name>
<keyword evidence="1" id="KW-0732">Signal</keyword>
<keyword evidence="3" id="KW-1185">Reference proteome</keyword>
<feature type="chain" id="PRO_5043381500" evidence="1">
    <location>
        <begin position="19"/>
        <end position="218"/>
    </location>
</feature>
<organism evidence="2 3">
    <name type="scientific">Pocillopora meandrina</name>
    <dbReference type="NCBI Taxonomy" id="46732"/>
    <lineage>
        <taxon>Eukaryota</taxon>
        <taxon>Metazoa</taxon>
        <taxon>Cnidaria</taxon>
        <taxon>Anthozoa</taxon>
        <taxon>Hexacorallia</taxon>
        <taxon>Scleractinia</taxon>
        <taxon>Astrocoeniina</taxon>
        <taxon>Pocilloporidae</taxon>
        <taxon>Pocillopora</taxon>
    </lineage>
</organism>